<reference evidence="2" key="1">
    <citation type="submission" date="2022-01" db="EMBL/GenBank/DDBJ databases">
        <title>Whole genome-based taxonomy of the Shewanellaceae.</title>
        <authorList>
            <person name="Martin-Rodriguez A.J."/>
        </authorList>
    </citation>
    <scope>NUCLEOTIDE SEQUENCE</scope>
    <source>
        <strain evidence="2">KCTC 23973</strain>
    </source>
</reference>
<evidence type="ECO:0000313" key="3">
    <source>
        <dbReference type="Proteomes" id="UP001139293"/>
    </source>
</evidence>
<name>A0A9X1ZHY0_9GAMM</name>
<gene>
    <name evidence="2" type="ORF">L2740_14855</name>
</gene>
<dbReference type="AlphaFoldDB" id="A0A9X1ZHY0"/>
<comment type="caution">
    <text evidence="2">The sequence shown here is derived from an EMBL/GenBank/DDBJ whole genome shotgun (WGS) entry which is preliminary data.</text>
</comment>
<dbReference type="PANTHER" id="PTHR43601:SF3">
    <property type="entry name" value="THIOREDOXIN, MITOCHONDRIAL"/>
    <property type="match status" value="1"/>
</dbReference>
<evidence type="ECO:0000259" key="1">
    <source>
        <dbReference type="PROSITE" id="PS51352"/>
    </source>
</evidence>
<dbReference type="GO" id="GO:0006950">
    <property type="term" value="P:response to stress"/>
    <property type="evidence" value="ECO:0007669"/>
    <property type="project" value="UniProtKB-ARBA"/>
</dbReference>
<dbReference type="InterPro" id="IPR036249">
    <property type="entry name" value="Thioredoxin-like_sf"/>
</dbReference>
<dbReference type="PROSITE" id="PS51352">
    <property type="entry name" value="THIOREDOXIN_2"/>
    <property type="match status" value="1"/>
</dbReference>
<dbReference type="InterPro" id="IPR013766">
    <property type="entry name" value="Thioredoxin_domain"/>
</dbReference>
<evidence type="ECO:0000313" key="2">
    <source>
        <dbReference type="EMBL" id="MCL1139825.1"/>
    </source>
</evidence>
<sequence length="281" mass="31085">MQSILELTKENIQQVVDASMEKVVVMAFWASQSPESVSLMQTLESIAQQQNGRFVLAKVNCETEMEIANYFQIQSLPTTLVLHEGKPVDGFAGVQDAAQITEMLDKHLPAQWQLKLNQARVFLAENNAIAALPLLKDAYNEKQLAEIALALADVYLSLGVLEDAQALLDSVGLADQDSYYQSLKAKLALALDAADTPEIRKLQQDVENDPSNLELVIELAKALHQAGRNDEALELLFAPLQKDISAQDGKVKQSFLEILTALGQGNTLANQYRRKLYTLLY</sequence>
<dbReference type="Pfam" id="PF14561">
    <property type="entry name" value="TPR_20"/>
    <property type="match status" value="1"/>
</dbReference>
<keyword evidence="3" id="KW-1185">Reference proteome</keyword>
<protein>
    <submittedName>
        <fullName evidence="2">Tetratricopeptide repeat protein</fullName>
    </submittedName>
</protein>
<dbReference type="RefSeq" id="WP_248950917.1">
    <property type="nucleotide sequence ID" value="NZ_JAKILB010000009.1"/>
</dbReference>
<dbReference type="Gene3D" id="3.40.30.10">
    <property type="entry name" value="Glutaredoxin"/>
    <property type="match status" value="1"/>
</dbReference>
<dbReference type="Pfam" id="PF14559">
    <property type="entry name" value="TPR_19"/>
    <property type="match status" value="1"/>
</dbReference>
<dbReference type="EMBL" id="JAKILB010000009">
    <property type="protein sequence ID" value="MCL1139825.1"/>
    <property type="molecule type" value="Genomic_DNA"/>
</dbReference>
<dbReference type="Proteomes" id="UP001139293">
    <property type="component" value="Unassembled WGS sequence"/>
</dbReference>
<dbReference type="Pfam" id="PF00085">
    <property type="entry name" value="Thioredoxin"/>
    <property type="match status" value="1"/>
</dbReference>
<organism evidence="2 3">
    <name type="scientific">Shewanella pneumatophori</name>
    <dbReference type="NCBI Taxonomy" id="314092"/>
    <lineage>
        <taxon>Bacteria</taxon>
        <taxon>Pseudomonadati</taxon>
        <taxon>Pseudomonadota</taxon>
        <taxon>Gammaproteobacteria</taxon>
        <taxon>Alteromonadales</taxon>
        <taxon>Shewanellaceae</taxon>
        <taxon>Shewanella</taxon>
    </lineage>
</organism>
<dbReference type="GO" id="GO:0045454">
    <property type="term" value="P:cell redox homeostasis"/>
    <property type="evidence" value="ECO:0007669"/>
    <property type="project" value="TreeGrafter"/>
</dbReference>
<dbReference type="SUPFAM" id="SSF52833">
    <property type="entry name" value="Thioredoxin-like"/>
    <property type="match status" value="1"/>
</dbReference>
<dbReference type="PANTHER" id="PTHR43601">
    <property type="entry name" value="THIOREDOXIN, MITOCHONDRIAL"/>
    <property type="match status" value="1"/>
</dbReference>
<feature type="domain" description="Thioredoxin" evidence="1">
    <location>
        <begin position="1"/>
        <end position="109"/>
    </location>
</feature>
<accession>A0A9X1ZHY0</accession>
<dbReference type="InterPro" id="IPR011990">
    <property type="entry name" value="TPR-like_helical_dom_sf"/>
</dbReference>
<proteinExistence type="predicted"/>
<dbReference type="CDD" id="cd02956">
    <property type="entry name" value="ybbN"/>
    <property type="match status" value="1"/>
</dbReference>
<dbReference type="Gene3D" id="1.25.40.10">
    <property type="entry name" value="Tetratricopeptide repeat domain"/>
    <property type="match status" value="2"/>
</dbReference>